<dbReference type="STRING" id="456442.Mboo_2389"/>
<dbReference type="eggNOG" id="arCOG00322">
    <property type="taxonomic scope" value="Archaea"/>
</dbReference>
<name>A7IAZ2_METB6</name>
<evidence type="ECO:0000313" key="5">
    <source>
        <dbReference type="Proteomes" id="UP000002408"/>
    </source>
</evidence>
<dbReference type="InterPro" id="IPR035068">
    <property type="entry name" value="TldD/PmbA_N"/>
</dbReference>
<dbReference type="SUPFAM" id="SSF111283">
    <property type="entry name" value="Putative modulator of DNA gyrase, PmbA/TldD"/>
    <property type="match status" value="1"/>
</dbReference>
<dbReference type="Pfam" id="PF19290">
    <property type="entry name" value="PmbA_TldD_2nd"/>
    <property type="match status" value="1"/>
</dbReference>
<dbReference type="Proteomes" id="UP000002408">
    <property type="component" value="Chromosome"/>
</dbReference>
<evidence type="ECO:0000259" key="3">
    <source>
        <dbReference type="Pfam" id="PF19290"/>
    </source>
</evidence>
<evidence type="ECO:0000259" key="2">
    <source>
        <dbReference type="Pfam" id="PF19289"/>
    </source>
</evidence>
<dbReference type="PANTHER" id="PTHR43421:SF1">
    <property type="entry name" value="METALLOPROTEASE PMBA"/>
    <property type="match status" value="1"/>
</dbReference>
<dbReference type="HOGENOM" id="CLU_026425_4_2_2"/>
<dbReference type="OrthoDB" id="84520at2157"/>
<feature type="domain" description="Metalloprotease TldD/E N-terminal" evidence="1">
    <location>
        <begin position="25"/>
        <end position="84"/>
    </location>
</feature>
<gene>
    <name evidence="4" type="ordered locus">Mboo_2389</name>
</gene>
<evidence type="ECO:0000259" key="1">
    <source>
        <dbReference type="Pfam" id="PF01523"/>
    </source>
</evidence>
<dbReference type="InterPro" id="IPR047657">
    <property type="entry name" value="PmbA"/>
</dbReference>
<accession>A7IAZ2</accession>
<dbReference type="GO" id="GO:0005829">
    <property type="term" value="C:cytosol"/>
    <property type="evidence" value="ECO:0007669"/>
    <property type="project" value="TreeGrafter"/>
</dbReference>
<reference evidence="5" key="1">
    <citation type="journal article" date="2015" name="Microbiology">
        <title>Genome of Methanoregula boonei 6A8 reveals adaptations to oligotrophic peatland environments.</title>
        <authorList>
            <person name="Braeuer S."/>
            <person name="Cadillo-Quiroz H."/>
            <person name="Kyrpides N."/>
            <person name="Woyke T."/>
            <person name="Goodwin L."/>
            <person name="Detter C."/>
            <person name="Podell S."/>
            <person name="Yavitt J.B."/>
            <person name="Zinder S.H."/>
        </authorList>
    </citation>
    <scope>NUCLEOTIDE SEQUENCE [LARGE SCALE GENOMIC DNA]</scope>
    <source>
        <strain evidence="5">DSM 21154 / JCM 14090 / 6A8</strain>
    </source>
</reference>
<dbReference type="AlphaFoldDB" id="A7IAZ2"/>
<dbReference type="GO" id="GO:0008237">
    <property type="term" value="F:metallopeptidase activity"/>
    <property type="evidence" value="ECO:0007669"/>
    <property type="project" value="InterPro"/>
</dbReference>
<feature type="domain" description="Metalloprotease TldD/E central" evidence="3">
    <location>
        <begin position="115"/>
        <end position="209"/>
    </location>
</feature>
<sequence>MRWWVAVAWIEELFRQGEKKVDELEVYLFSGTSVSADLKQRRVSLCSSSVESGLCIRTIHKGRIGSSSTNDPLQWEACLDAAIAGGRLATPQVWNGLPDPAALPKTDFAWDPGLVVDPATAQEMLNGMLEGATKYPDATVTSGGASVGTGQITLANSHGVHYTARQSDLSLSLEMISGQSTGYEFDHVCSKAMADPVHVGEQAAFLAFRSAGGKDIPSGEYDIVLSPMAFADLLSGIFIPALSGRNVLQGRSKLAGKIGEAVASPGLSLFDDPHRSNAAGSTWFDAEGTPTQRIDFIKDGVLSGFAYDLKTAYRAGVQSTGSAVRGGFAGLPAIGHHNLIVDGKRDAVFDEPAIYVHSVVGAHTANPLSGDFSVEMSNPFQVRDGELTEPVRGAMLTGNFFDLLHNVAALGKESRAVGSYILPPVRINKARVIGK</sequence>
<dbReference type="GO" id="GO:0006508">
    <property type="term" value="P:proteolysis"/>
    <property type="evidence" value="ECO:0007669"/>
    <property type="project" value="InterPro"/>
</dbReference>
<dbReference type="RefSeq" id="WP_012107965.1">
    <property type="nucleotide sequence ID" value="NC_009712.1"/>
</dbReference>
<dbReference type="KEGG" id="mbn:Mboo_2389"/>
<protein>
    <submittedName>
        <fullName evidence="4">Peptidase U62, modulator of DNA gyrase</fullName>
    </submittedName>
</protein>
<dbReference type="Pfam" id="PF19289">
    <property type="entry name" value="PmbA_TldD_3rd"/>
    <property type="match status" value="1"/>
</dbReference>
<evidence type="ECO:0000313" key="4">
    <source>
        <dbReference type="EMBL" id="ABS56903.1"/>
    </source>
</evidence>
<dbReference type="InterPro" id="IPR002510">
    <property type="entry name" value="Metalloprtase-TldD/E_N"/>
</dbReference>
<feature type="domain" description="Metalloprotease TldD/E C-terminal" evidence="2">
    <location>
        <begin position="218"/>
        <end position="434"/>
    </location>
</feature>
<dbReference type="InterPro" id="IPR045569">
    <property type="entry name" value="Metalloprtase-TldD/E_C"/>
</dbReference>
<dbReference type="PANTHER" id="PTHR43421">
    <property type="entry name" value="METALLOPROTEASE PMBA"/>
    <property type="match status" value="1"/>
</dbReference>
<keyword evidence="5" id="KW-1185">Reference proteome</keyword>
<dbReference type="Gene3D" id="3.30.2290.10">
    <property type="entry name" value="PmbA/TldD superfamily"/>
    <property type="match status" value="1"/>
</dbReference>
<proteinExistence type="predicted"/>
<dbReference type="InterPro" id="IPR045570">
    <property type="entry name" value="Metalloprtase-TldD/E_cen_dom"/>
</dbReference>
<organism evidence="4 5">
    <name type="scientific">Methanoregula boonei (strain DSM 21154 / JCM 14090 / 6A8)</name>
    <dbReference type="NCBI Taxonomy" id="456442"/>
    <lineage>
        <taxon>Archaea</taxon>
        <taxon>Methanobacteriati</taxon>
        <taxon>Methanobacteriota</taxon>
        <taxon>Stenosarchaea group</taxon>
        <taxon>Methanomicrobia</taxon>
        <taxon>Methanomicrobiales</taxon>
        <taxon>Methanoregulaceae</taxon>
        <taxon>Methanoregula</taxon>
    </lineage>
</organism>
<dbReference type="Pfam" id="PF01523">
    <property type="entry name" value="PmbA_TldD_1st"/>
    <property type="match status" value="1"/>
</dbReference>
<dbReference type="InterPro" id="IPR036059">
    <property type="entry name" value="TldD/PmbA_sf"/>
</dbReference>
<dbReference type="EMBL" id="CP000780">
    <property type="protein sequence ID" value="ABS56903.1"/>
    <property type="molecule type" value="Genomic_DNA"/>
</dbReference>
<dbReference type="GeneID" id="5412112"/>